<keyword evidence="4" id="KW-1185">Reference proteome</keyword>
<evidence type="ECO:0000256" key="1">
    <source>
        <dbReference type="SAM" id="Phobius"/>
    </source>
</evidence>
<evidence type="ECO:0000259" key="2">
    <source>
        <dbReference type="Pfam" id="PF00149"/>
    </source>
</evidence>
<dbReference type="PANTHER" id="PTHR14795">
    <property type="entry name" value="HELICASE RELATED"/>
    <property type="match status" value="1"/>
</dbReference>
<proteinExistence type="predicted"/>
<feature type="transmembrane region" description="Helical" evidence="1">
    <location>
        <begin position="490"/>
        <end position="510"/>
    </location>
</feature>
<dbReference type="InterPro" id="IPR029052">
    <property type="entry name" value="Metallo-depent_PP-like"/>
</dbReference>
<dbReference type="InterPro" id="IPR004843">
    <property type="entry name" value="Calcineurin-like_PHP"/>
</dbReference>
<dbReference type="SUPFAM" id="SSF56300">
    <property type="entry name" value="Metallo-dependent phosphatases"/>
    <property type="match status" value="1"/>
</dbReference>
<organism evidence="3 4">
    <name type="scientific">Tritrichomonas musculus</name>
    <dbReference type="NCBI Taxonomy" id="1915356"/>
    <lineage>
        <taxon>Eukaryota</taxon>
        <taxon>Metamonada</taxon>
        <taxon>Parabasalia</taxon>
        <taxon>Tritrichomonadida</taxon>
        <taxon>Tritrichomonadidae</taxon>
        <taxon>Tritrichomonas</taxon>
    </lineage>
</organism>
<feature type="transmembrane region" description="Helical" evidence="1">
    <location>
        <begin position="6"/>
        <end position="31"/>
    </location>
</feature>
<keyword evidence="1" id="KW-0472">Membrane</keyword>
<feature type="domain" description="Calcineurin-like phosphoesterase" evidence="2">
    <location>
        <begin position="59"/>
        <end position="264"/>
    </location>
</feature>
<keyword evidence="1 3" id="KW-0812">Transmembrane</keyword>
<evidence type="ECO:0000313" key="3">
    <source>
        <dbReference type="EMBL" id="KAK8866648.1"/>
    </source>
</evidence>
<feature type="transmembrane region" description="Helical" evidence="1">
    <location>
        <begin position="600"/>
        <end position="620"/>
    </location>
</feature>
<accession>A0ABR2IQM6</accession>
<feature type="transmembrane region" description="Helical" evidence="1">
    <location>
        <begin position="467"/>
        <end position="483"/>
    </location>
</feature>
<keyword evidence="1" id="KW-1133">Transmembrane helix</keyword>
<sequence>MNDFKYGAYILSQYVWIIIYLLVPFLCFILVPHKNNTGEIYSLNSESTPFNKSQIPVVFMHLTDLHINHVINSTIINFNRAAKIINQIKPNFNIITGDLADNFPSDSKPRYGYQIPQDFEMYKNVLRLISDFPRIEMDGNHDLFGVFDYNSKKSVDPKPSFSEYRVSSTSYLIGRKNYTFITMNPFNFPSPHPPFIFYAHPSTEFLDRLEEVLSSIPKENEIIALSHFPMYLWNFGHKSSRKFGFNQIMKSGRIKLFINGHLHPDKPCIQHHKDPNNPNRNGLLEIVGADLRQHHKIAICVIDNERFSYHSIDVTSEQKLAFITNPLPDEILSSHQIFNEKNTFLRVISYQEEKPTILASGDVQGELECNKTDTFWLCQTPMNLEYGKHSITLTGDLKQTIHFTIGDHIPSFKEDVYQFYTSRYIIYYVLLSILYALLAFIIIPFPVHKQFEEKYELWINGVDPENTGMWLLSIFGGFYCVKMRISNLPIVLRVFLLIALIWPLFLPMMWMSIQGHFGFIWLWGFVCDWTFRHGVWAQYLTLTYLTFILLPITLLCSMLYVTSHFHWTIIPELIVQLIAILADIYLFLRFCNEASGMARACLSPSFVFTPLFFYVGLIIWRICSKKGIKDDNNVVITQALLNE</sequence>
<dbReference type="Gene3D" id="3.60.21.10">
    <property type="match status" value="1"/>
</dbReference>
<dbReference type="EMBL" id="JAPFFF010000015">
    <property type="protein sequence ID" value="KAK8866648.1"/>
    <property type="molecule type" value="Genomic_DNA"/>
</dbReference>
<dbReference type="PANTHER" id="PTHR14795:SF0">
    <property type="entry name" value="TRANSMEMBRANE PROTEIN 62"/>
    <property type="match status" value="1"/>
</dbReference>
<reference evidence="3 4" key="1">
    <citation type="submission" date="2024-04" db="EMBL/GenBank/DDBJ databases">
        <title>Tritrichomonas musculus Genome.</title>
        <authorList>
            <person name="Alves-Ferreira E."/>
            <person name="Grigg M."/>
            <person name="Lorenzi H."/>
            <person name="Galac M."/>
        </authorList>
    </citation>
    <scope>NUCLEOTIDE SEQUENCE [LARGE SCALE GENOMIC DNA]</scope>
    <source>
        <strain evidence="3 4">EAF2021</strain>
    </source>
</reference>
<comment type="caution">
    <text evidence="3">The sequence shown here is derived from an EMBL/GenBank/DDBJ whole genome shotgun (WGS) entry which is preliminary data.</text>
</comment>
<dbReference type="Proteomes" id="UP001470230">
    <property type="component" value="Unassembled WGS sequence"/>
</dbReference>
<feature type="transmembrane region" description="Helical" evidence="1">
    <location>
        <begin position="567"/>
        <end position="588"/>
    </location>
</feature>
<evidence type="ECO:0000313" key="4">
    <source>
        <dbReference type="Proteomes" id="UP001470230"/>
    </source>
</evidence>
<feature type="transmembrane region" description="Helical" evidence="1">
    <location>
        <begin position="542"/>
        <end position="561"/>
    </location>
</feature>
<dbReference type="Pfam" id="PF00149">
    <property type="entry name" value="Metallophos"/>
    <property type="match status" value="1"/>
</dbReference>
<gene>
    <name evidence="3" type="ORF">M9Y10_009614</name>
</gene>
<feature type="transmembrane region" description="Helical" evidence="1">
    <location>
        <begin position="425"/>
        <end position="447"/>
    </location>
</feature>
<protein>
    <submittedName>
        <fullName evidence="3">Transmembrane protein 62</fullName>
    </submittedName>
</protein>
<name>A0ABR2IQM6_9EUKA</name>